<evidence type="ECO:0000256" key="5">
    <source>
        <dbReference type="ARBA" id="ARBA00005325"/>
    </source>
</evidence>
<dbReference type="InterPro" id="IPR034182">
    <property type="entry name" value="Kexin/furin"/>
</dbReference>
<dbReference type="EC" id="3.4.21.93" evidence="6"/>
<dbReference type="Pfam" id="PF12177">
    <property type="entry name" value="Proho_convert"/>
    <property type="match status" value="1"/>
</dbReference>
<dbReference type="InterPro" id="IPR038466">
    <property type="entry name" value="S8_pro-domain_sf"/>
</dbReference>
<accession>A0A8C5CZ77</accession>
<keyword evidence="16" id="KW-0325">Glycoprotein</keyword>
<comment type="subcellular location">
    <subcellularLocation>
        <location evidence="4">Cytoplasmic vesicle</location>
        <location evidence="4">Secretory vesicle</location>
    </subcellularLocation>
</comment>
<feature type="domain" description="P/Homo B" evidence="23">
    <location>
        <begin position="468"/>
        <end position="605"/>
    </location>
</feature>
<evidence type="ECO:0000256" key="11">
    <source>
        <dbReference type="ARBA" id="ARBA00022801"/>
    </source>
</evidence>
<dbReference type="PRINTS" id="PR00723">
    <property type="entry name" value="SUBTILISIN"/>
</dbReference>
<evidence type="ECO:0000256" key="1">
    <source>
        <dbReference type="ARBA" id="ARBA00000779"/>
    </source>
</evidence>
<dbReference type="GO" id="GO:0004252">
    <property type="term" value="F:serine-type endopeptidase activity"/>
    <property type="evidence" value="ECO:0007669"/>
    <property type="project" value="UniProtKB-UniRule"/>
</dbReference>
<keyword evidence="14" id="KW-0865">Zymogen</keyword>
<keyword evidence="8 21" id="KW-0645">Protease</keyword>
<organism evidence="24 25">
    <name type="scientific">Gadus morhua</name>
    <name type="common">Atlantic cod</name>
    <dbReference type="NCBI Taxonomy" id="8049"/>
    <lineage>
        <taxon>Eukaryota</taxon>
        <taxon>Metazoa</taxon>
        <taxon>Chordata</taxon>
        <taxon>Craniata</taxon>
        <taxon>Vertebrata</taxon>
        <taxon>Euteleostomi</taxon>
        <taxon>Actinopterygii</taxon>
        <taxon>Neopterygii</taxon>
        <taxon>Teleostei</taxon>
        <taxon>Neoteleostei</taxon>
        <taxon>Acanthomorphata</taxon>
        <taxon>Zeiogadaria</taxon>
        <taxon>Gadariae</taxon>
        <taxon>Gadiformes</taxon>
        <taxon>Gadoidei</taxon>
        <taxon>Gadidae</taxon>
        <taxon>Gadus</taxon>
    </lineage>
</organism>
<evidence type="ECO:0000256" key="9">
    <source>
        <dbReference type="ARBA" id="ARBA00022685"/>
    </source>
</evidence>
<dbReference type="GO" id="GO:0016020">
    <property type="term" value="C:membrane"/>
    <property type="evidence" value="ECO:0007669"/>
    <property type="project" value="TreeGrafter"/>
</dbReference>
<dbReference type="GO" id="GO:0016486">
    <property type="term" value="P:peptide hormone processing"/>
    <property type="evidence" value="ECO:0007669"/>
    <property type="project" value="TreeGrafter"/>
</dbReference>
<dbReference type="Gene3D" id="3.40.50.200">
    <property type="entry name" value="Peptidase S8/S53 domain"/>
    <property type="match status" value="1"/>
</dbReference>
<dbReference type="PROSITE" id="PS00138">
    <property type="entry name" value="SUBTILASE_SER"/>
    <property type="match status" value="1"/>
</dbReference>
<dbReference type="InterPro" id="IPR015500">
    <property type="entry name" value="Peptidase_S8_subtilisin-rel"/>
</dbReference>
<dbReference type="SUPFAM" id="SSF52743">
    <property type="entry name" value="Subtilisin-like"/>
    <property type="match status" value="1"/>
</dbReference>
<dbReference type="FunFam" id="2.60.120.260:FF:000054">
    <property type="entry name" value="Proprotein convertase subtilisin/kexin type 1"/>
    <property type="match status" value="1"/>
</dbReference>
<dbReference type="SUPFAM" id="SSF54897">
    <property type="entry name" value="Protease propeptides/inhibitors"/>
    <property type="match status" value="1"/>
</dbReference>
<dbReference type="GeneTree" id="ENSGT00940000157385"/>
<dbReference type="InterPro" id="IPR023828">
    <property type="entry name" value="Peptidase_S8_Ser-AS"/>
</dbReference>
<evidence type="ECO:0000256" key="7">
    <source>
        <dbReference type="ARBA" id="ARBA00015312"/>
    </source>
</evidence>
<dbReference type="InterPro" id="IPR022398">
    <property type="entry name" value="Peptidase_S8_His-AS"/>
</dbReference>
<evidence type="ECO:0000256" key="2">
    <source>
        <dbReference type="ARBA" id="ARBA00001913"/>
    </source>
</evidence>
<dbReference type="InterPro" id="IPR000209">
    <property type="entry name" value="Peptidase_S8/S53_dom"/>
</dbReference>
<dbReference type="Gene3D" id="6.10.250.3320">
    <property type="match status" value="1"/>
</dbReference>
<dbReference type="GO" id="GO:0005615">
    <property type="term" value="C:extracellular space"/>
    <property type="evidence" value="ECO:0007669"/>
    <property type="project" value="TreeGrafter"/>
</dbReference>
<dbReference type="SUPFAM" id="SSF49785">
    <property type="entry name" value="Galactose-binding domain-like"/>
    <property type="match status" value="1"/>
</dbReference>
<dbReference type="Pfam" id="PF01483">
    <property type="entry name" value="P_proprotein"/>
    <property type="match status" value="1"/>
</dbReference>
<gene>
    <name evidence="24" type="primary">PCSK1</name>
    <name evidence="24" type="synonym">pcsk1</name>
</gene>
<keyword evidence="10 22" id="KW-0732">Signal</keyword>
<dbReference type="InterPro" id="IPR008979">
    <property type="entry name" value="Galactose-bd-like_sf"/>
</dbReference>
<name>A0A8C5CZ77_GADMO</name>
<dbReference type="InterPro" id="IPR002884">
    <property type="entry name" value="P_dom"/>
</dbReference>
<evidence type="ECO:0000256" key="22">
    <source>
        <dbReference type="SAM" id="SignalP"/>
    </source>
</evidence>
<evidence type="ECO:0000259" key="23">
    <source>
        <dbReference type="PROSITE" id="PS51829"/>
    </source>
</evidence>
<keyword evidence="13" id="KW-0106">Calcium</keyword>
<dbReference type="CDD" id="cd04059">
    <property type="entry name" value="Peptidases_S8_Protein_convertases_Kexins_Furin-like"/>
    <property type="match status" value="1"/>
</dbReference>
<dbReference type="Pfam" id="PF16470">
    <property type="entry name" value="S8_pro-domain"/>
    <property type="match status" value="1"/>
</dbReference>
<evidence type="ECO:0000256" key="8">
    <source>
        <dbReference type="ARBA" id="ARBA00022670"/>
    </source>
</evidence>
<evidence type="ECO:0000256" key="18">
    <source>
        <dbReference type="ARBA" id="ARBA00031320"/>
    </source>
</evidence>
<dbReference type="Pfam" id="PF00082">
    <property type="entry name" value="Peptidase_S8"/>
    <property type="match status" value="1"/>
</dbReference>
<keyword evidence="15" id="KW-1015">Disulfide bond</keyword>
<comment type="cofactor">
    <cofactor evidence="2">
        <name>Ca(2+)</name>
        <dbReference type="ChEBI" id="CHEBI:29108"/>
    </cofactor>
</comment>
<evidence type="ECO:0000256" key="16">
    <source>
        <dbReference type="ARBA" id="ARBA00023180"/>
    </source>
</evidence>
<keyword evidence="25" id="KW-1185">Reference proteome</keyword>
<dbReference type="FunFam" id="3.40.50.200:FF:000010">
    <property type="entry name" value="Putative neuroendocrine convertase 1"/>
    <property type="match status" value="1"/>
</dbReference>
<dbReference type="GO" id="GO:0034774">
    <property type="term" value="C:secretory granule lumen"/>
    <property type="evidence" value="ECO:0007669"/>
    <property type="project" value="UniProtKB-ARBA"/>
</dbReference>
<dbReference type="Gene3D" id="2.60.120.260">
    <property type="entry name" value="Galactose-binding domain-like"/>
    <property type="match status" value="1"/>
</dbReference>
<reference evidence="24" key="1">
    <citation type="submission" date="2025-08" db="UniProtKB">
        <authorList>
            <consortium name="Ensembl"/>
        </authorList>
    </citation>
    <scope>IDENTIFICATION</scope>
</reference>
<dbReference type="Ensembl" id="ENSGMOT00000073676.1">
    <property type="protein sequence ID" value="ENSGMOP00000065232.1"/>
    <property type="gene ID" value="ENSGMOG00000008907.2"/>
</dbReference>
<evidence type="ECO:0000256" key="17">
    <source>
        <dbReference type="ARBA" id="ARBA00023329"/>
    </source>
</evidence>
<comment type="function">
    <text evidence="3">Involved in the processing of hormone and other protein precursors at sites comprised of pairs of basic amino acid residues. Substrates include POMC, renin, enkephalin, dynorphin, somatostatin, insulin and AGRP.</text>
</comment>
<keyword evidence="9" id="KW-0165">Cleavage on pair of basic residues</keyword>
<evidence type="ECO:0000256" key="3">
    <source>
        <dbReference type="ARBA" id="ARBA00002975"/>
    </source>
</evidence>
<reference evidence="24" key="2">
    <citation type="submission" date="2025-09" db="UniProtKB">
        <authorList>
            <consortium name="Ensembl"/>
        </authorList>
    </citation>
    <scope>IDENTIFICATION</scope>
</reference>
<dbReference type="FunFam" id="3.30.70.850:FF:000001">
    <property type="entry name" value="Proprotein convertase subtilisin/kexin type 5"/>
    <property type="match status" value="1"/>
</dbReference>
<keyword evidence="12 21" id="KW-0720">Serine protease</keyword>
<evidence type="ECO:0000256" key="14">
    <source>
        <dbReference type="ARBA" id="ARBA00023145"/>
    </source>
</evidence>
<evidence type="ECO:0000256" key="12">
    <source>
        <dbReference type="ARBA" id="ARBA00022825"/>
    </source>
</evidence>
<evidence type="ECO:0000313" key="24">
    <source>
        <dbReference type="Ensembl" id="ENSGMOP00000065232.1"/>
    </source>
</evidence>
<dbReference type="GO" id="GO:0043005">
    <property type="term" value="C:neuron projection"/>
    <property type="evidence" value="ECO:0007669"/>
    <property type="project" value="TreeGrafter"/>
</dbReference>
<dbReference type="InterPro" id="IPR036852">
    <property type="entry name" value="Peptidase_S8/S53_dom_sf"/>
</dbReference>
<protein>
    <recommendedName>
        <fullName evidence="7">Neuroendocrine convertase 1</fullName>
        <ecNumber evidence="6">3.4.21.93</ecNumber>
    </recommendedName>
    <alternativeName>
        <fullName evidence="18">Prohormone convertase 1</fullName>
    </alternativeName>
    <alternativeName>
        <fullName evidence="19">Proprotein convertase 1</fullName>
    </alternativeName>
</protein>
<dbReference type="InterPro" id="IPR032815">
    <property type="entry name" value="S8_pro-domain"/>
</dbReference>
<evidence type="ECO:0000256" key="4">
    <source>
        <dbReference type="ARBA" id="ARBA00004398"/>
    </source>
</evidence>
<dbReference type="PROSITE" id="PS51892">
    <property type="entry name" value="SUBTILASE"/>
    <property type="match status" value="1"/>
</dbReference>
<evidence type="ECO:0000256" key="6">
    <source>
        <dbReference type="ARBA" id="ARBA00013234"/>
    </source>
</evidence>
<comment type="catalytic activity">
    <reaction evidence="1">
        <text>Release of protein hormones, neuropeptides and renin from their precursors, generally by hydrolysis of -Lys-Arg-|- bonds.</text>
        <dbReference type="EC" id="3.4.21.93"/>
    </reaction>
</comment>
<dbReference type="PANTHER" id="PTHR42884:SF14">
    <property type="entry name" value="NEUROENDOCRINE CONVERTASE 1"/>
    <property type="match status" value="1"/>
</dbReference>
<evidence type="ECO:0000313" key="25">
    <source>
        <dbReference type="Proteomes" id="UP000694546"/>
    </source>
</evidence>
<dbReference type="PANTHER" id="PTHR42884">
    <property type="entry name" value="PROPROTEIN CONVERTASE SUBTILISIN/KEXIN-RELATED"/>
    <property type="match status" value="1"/>
</dbReference>
<feature type="signal peptide" evidence="22">
    <location>
        <begin position="1"/>
        <end position="26"/>
    </location>
</feature>
<dbReference type="Gene3D" id="3.30.70.850">
    <property type="entry name" value="Peptidase S8, pro-domain"/>
    <property type="match status" value="1"/>
</dbReference>
<evidence type="ECO:0000256" key="10">
    <source>
        <dbReference type="ARBA" id="ARBA00022729"/>
    </source>
</evidence>
<dbReference type="PROSITE" id="PS00136">
    <property type="entry name" value="SUBTILASE_ASP"/>
    <property type="match status" value="1"/>
</dbReference>
<keyword evidence="17" id="KW-0968">Cytoplasmic vesicle</keyword>
<dbReference type="PROSITE" id="PS51829">
    <property type="entry name" value="P_HOMO_B"/>
    <property type="match status" value="1"/>
</dbReference>
<evidence type="ECO:0000256" key="19">
    <source>
        <dbReference type="ARBA" id="ARBA00032862"/>
    </source>
</evidence>
<dbReference type="InterPro" id="IPR023827">
    <property type="entry name" value="Peptidase_S8_Asp-AS"/>
</dbReference>
<comment type="similarity">
    <text evidence="5">Belongs to the peptidase S8 family. Furin subfamily.</text>
</comment>
<proteinExistence type="inferred from homology"/>
<dbReference type="GO" id="GO:0030133">
    <property type="term" value="C:transport vesicle"/>
    <property type="evidence" value="ECO:0007669"/>
    <property type="project" value="UniProtKB-SubCell"/>
</dbReference>
<dbReference type="PROSITE" id="PS00137">
    <property type="entry name" value="SUBTILASE_HIS"/>
    <property type="match status" value="1"/>
</dbReference>
<evidence type="ECO:0000256" key="15">
    <source>
        <dbReference type="ARBA" id="ARBA00023157"/>
    </source>
</evidence>
<evidence type="ECO:0000256" key="20">
    <source>
        <dbReference type="PIRSR" id="PIRSR615500-1"/>
    </source>
</evidence>
<feature type="chain" id="PRO_5034861105" description="Neuroendocrine convertase 1" evidence="22">
    <location>
        <begin position="27"/>
        <end position="741"/>
    </location>
</feature>
<keyword evidence="11 21" id="KW-0378">Hydrolase</keyword>
<dbReference type="AlphaFoldDB" id="A0A8C5CZ77"/>
<feature type="active site" description="Charge relay system" evidence="20 21">
    <location>
        <position position="215"/>
    </location>
</feature>
<evidence type="ECO:0000256" key="13">
    <source>
        <dbReference type="ARBA" id="ARBA00022837"/>
    </source>
</evidence>
<evidence type="ECO:0000256" key="21">
    <source>
        <dbReference type="PROSITE-ProRule" id="PRU01240"/>
    </source>
</evidence>
<feature type="active site" description="Charge relay system" evidence="20 21">
    <location>
        <position position="390"/>
    </location>
</feature>
<sequence length="741" mass="82529">MRCRPTVMCCSVFAMLCATMVPRSAGLSYGDRQYLNEWAVEVPGGLRAADTIAKELDYELVRQIGALENHFLFKHRSHPSRMRRSANHITKRLSEDDRVSWAEQQYEKRRNKRASIGGCKDCPVDKLFDDPMWNQQWYLQDTRRSSSLPKLDLHVIPVWRQGITGKGVVITVLDDGLEWNHTDIHPNYDAAASYDFNDNDPDPFPRYDSTNENKHGTRCAGEIAMQADNNKCGVGVAYNSKVGGIRMLDGIVTDAIEASSIGFNPDHVDIYSASWGPNDDGKTVEGPGRLAQKAFEYGILKVGRGGKGSIFVWASGNGGRQGDNCDCDGYTDSIYTISISSASQQGLSPWYAEKCSSTLATAYSSGDYTDQRITSADLHNECTETHTGTSASAPLAAGIFALALEQNPELTWRDLQHIVVWTSEFDPLANNPGWKRNGAGLMVNSRFGFGLLNAKALVDLADPATWKHVPEKKQCIVRDDSFQPRALKAAGEITIEIPTKACGGQPNAVHSLEHVQVEASIEYTRRGDLHITLTSPSGTTTVLLAERERDTSSNGFRNWDFMSVHTWGEDPAGTWTLKITDTSGRMENEGRILSWKLILHGTSEKPEHMKTPRVYVPYNAVQNDRRGVEHMDTMMEVRVRVKADLGSTVGGATNESVASSAYSPTLALLRLLQTAFNRQTPATRLPPQQLYQALDRINKYQGREDSLYSDYSDRFYSSKPYRHRDDRLLQAMLDMISDDSQ</sequence>
<feature type="active site" description="Charge relay system" evidence="20 21">
    <location>
        <position position="174"/>
    </location>
</feature>
<dbReference type="Proteomes" id="UP000694546">
    <property type="component" value="Chromosome 13"/>
</dbReference>
<dbReference type="InterPro" id="IPR022005">
    <property type="entry name" value="Proho_convert"/>
</dbReference>